<gene>
    <name evidence="2" type="ORF">ABVV53_11775</name>
</gene>
<dbReference type="InterPro" id="IPR001845">
    <property type="entry name" value="HTH_ArsR_DNA-bd_dom"/>
</dbReference>
<reference evidence="2 3" key="1">
    <citation type="submission" date="2024-07" db="EMBL/GenBank/DDBJ databases">
        <title>Novosphingobium kalidii RD2P27.</title>
        <authorList>
            <person name="Sun J.-Q."/>
        </authorList>
    </citation>
    <scope>NUCLEOTIDE SEQUENCE [LARGE SCALE GENOMIC DNA]</scope>
    <source>
        <strain evidence="2 3">RD2P27</strain>
    </source>
</reference>
<accession>A0ABV2D2M3</accession>
<organism evidence="2 3">
    <name type="scientific">Novosphingobium kalidii</name>
    <dbReference type="NCBI Taxonomy" id="3230299"/>
    <lineage>
        <taxon>Bacteria</taxon>
        <taxon>Pseudomonadati</taxon>
        <taxon>Pseudomonadota</taxon>
        <taxon>Alphaproteobacteria</taxon>
        <taxon>Sphingomonadales</taxon>
        <taxon>Sphingomonadaceae</taxon>
        <taxon>Novosphingobium</taxon>
    </lineage>
</organism>
<dbReference type="Pfam" id="PF12840">
    <property type="entry name" value="HTH_20"/>
    <property type="match status" value="1"/>
</dbReference>
<dbReference type="Proteomes" id="UP001548713">
    <property type="component" value="Unassembled WGS sequence"/>
</dbReference>
<dbReference type="EMBL" id="JBEWLY010000019">
    <property type="protein sequence ID" value="MET1756128.1"/>
    <property type="molecule type" value="Genomic_DNA"/>
</dbReference>
<dbReference type="CDD" id="cd00090">
    <property type="entry name" value="HTH_ARSR"/>
    <property type="match status" value="1"/>
</dbReference>
<dbReference type="PANTHER" id="PTHR38600:SF2">
    <property type="entry name" value="SLL0088 PROTEIN"/>
    <property type="match status" value="1"/>
</dbReference>
<dbReference type="PROSITE" id="PS50987">
    <property type="entry name" value="HTH_ARSR_2"/>
    <property type="match status" value="1"/>
</dbReference>
<dbReference type="Gene3D" id="1.10.10.10">
    <property type="entry name" value="Winged helix-like DNA-binding domain superfamily/Winged helix DNA-binding domain"/>
    <property type="match status" value="1"/>
</dbReference>
<dbReference type="NCBIfam" id="NF033788">
    <property type="entry name" value="HTH_metalloreg"/>
    <property type="match status" value="1"/>
</dbReference>
<feature type="domain" description="HTH arsR-type" evidence="1">
    <location>
        <begin position="1"/>
        <end position="95"/>
    </location>
</feature>
<dbReference type="SMART" id="SM00418">
    <property type="entry name" value="HTH_ARSR"/>
    <property type="match status" value="1"/>
</dbReference>
<dbReference type="InterPro" id="IPR036388">
    <property type="entry name" value="WH-like_DNA-bd_sf"/>
</dbReference>
<dbReference type="InterPro" id="IPR011991">
    <property type="entry name" value="ArsR-like_HTH"/>
</dbReference>
<evidence type="ECO:0000259" key="1">
    <source>
        <dbReference type="PROSITE" id="PS50987"/>
    </source>
</evidence>
<sequence length="114" mass="12935">MLQYESRPLDKAFHALSDPSRRAMIERLSRGPASVSELANPLPMTLSAVTQHLRVLEAAGLVRSGKEGRVRTCALDAEAMARVERWITDRKRFWEQQYDQLEAFLAQPPSIGER</sequence>
<comment type="caution">
    <text evidence="2">The sequence shown here is derived from an EMBL/GenBank/DDBJ whole genome shotgun (WGS) entry which is preliminary data.</text>
</comment>
<evidence type="ECO:0000313" key="2">
    <source>
        <dbReference type="EMBL" id="MET1756128.1"/>
    </source>
</evidence>
<evidence type="ECO:0000313" key="3">
    <source>
        <dbReference type="Proteomes" id="UP001548713"/>
    </source>
</evidence>
<name>A0ABV2D2M3_9SPHN</name>
<keyword evidence="3" id="KW-1185">Reference proteome</keyword>
<dbReference type="InterPro" id="IPR036390">
    <property type="entry name" value="WH_DNA-bd_sf"/>
</dbReference>
<dbReference type="RefSeq" id="WP_353984621.1">
    <property type="nucleotide sequence ID" value="NZ_JBEWLY010000019.1"/>
</dbReference>
<dbReference type="PANTHER" id="PTHR38600">
    <property type="entry name" value="TRANSCRIPTIONAL REGULATORY PROTEIN"/>
    <property type="match status" value="1"/>
</dbReference>
<proteinExistence type="predicted"/>
<dbReference type="PRINTS" id="PR00778">
    <property type="entry name" value="HTHARSR"/>
</dbReference>
<protein>
    <submittedName>
        <fullName evidence="2">Metalloregulator ArsR/SmtB family transcription factor</fullName>
    </submittedName>
</protein>
<dbReference type="SUPFAM" id="SSF46785">
    <property type="entry name" value="Winged helix' DNA-binding domain"/>
    <property type="match status" value="1"/>
</dbReference>